<comment type="caution">
    <text evidence="2">The sequence shown here is derived from an EMBL/GenBank/DDBJ whole genome shotgun (WGS) entry which is preliminary data.</text>
</comment>
<reference evidence="2" key="1">
    <citation type="journal article" date="2015" name="Proc. Natl. Acad. Sci. U.S.A.">
        <title>Networks of energetic and metabolic interactions define dynamics in microbial communities.</title>
        <authorList>
            <person name="Embree M."/>
            <person name="Liu J.K."/>
            <person name="Al-Bassam M.M."/>
            <person name="Zengler K."/>
        </authorList>
    </citation>
    <scope>NUCLEOTIDE SEQUENCE</scope>
</reference>
<feature type="transmembrane region" description="Helical" evidence="1">
    <location>
        <begin position="99"/>
        <end position="119"/>
    </location>
</feature>
<keyword evidence="1" id="KW-0472">Membrane</keyword>
<evidence type="ECO:0008006" key="3">
    <source>
        <dbReference type="Google" id="ProtNLM"/>
    </source>
</evidence>
<evidence type="ECO:0000313" key="2">
    <source>
        <dbReference type="EMBL" id="KUG24423.1"/>
    </source>
</evidence>
<dbReference type="Pfam" id="PF05137">
    <property type="entry name" value="PilN"/>
    <property type="match status" value="1"/>
</dbReference>
<dbReference type="AlphaFoldDB" id="A0A0W8FU63"/>
<evidence type="ECO:0000256" key="1">
    <source>
        <dbReference type="SAM" id="Phobius"/>
    </source>
</evidence>
<protein>
    <recommendedName>
        <fullName evidence="3">GspL periplasmic domain-containing protein</fullName>
    </recommendedName>
</protein>
<sequence>MNGSIQNDPAHIIITGGGSLFVPLQKELEKSFSLRPEVLDLIRSKQLEMEKNIEHKYSPPIMNTACAAAIRAFAGRKSFNFLQGEFAVKNGGFNIKEQFKWVAVVAGIIFLLAALNQFLDYRLKTQRLAGIKKQIAFLFKKNFPEAPVMIDPVQQLQTKLAENKKTFGFFEGTRNVPVVDLLKEVSGLISTSRDIVINDFSYENSAVSIKAQSKNIDDVSSIKNELLQSKYFKNVVIGSTSLAKDGSKVDFDLRIELK</sequence>
<keyword evidence="1" id="KW-0812">Transmembrane</keyword>
<organism evidence="2">
    <name type="scientific">hydrocarbon metagenome</name>
    <dbReference type="NCBI Taxonomy" id="938273"/>
    <lineage>
        <taxon>unclassified sequences</taxon>
        <taxon>metagenomes</taxon>
        <taxon>ecological metagenomes</taxon>
    </lineage>
</organism>
<accession>A0A0W8FU63</accession>
<dbReference type="InterPro" id="IPR007813">
    <property type="entry name" value="PilN"/>
</dbReference>
<gene>
    <name evidence="2" type="ORF">ASZ90_005753</name>
</gene>
<name>A0A0W8FU63_9ZZZZ</name>
<keyword evidence="1" id="KW-1133">Transmembrane helix</keyword>
<proteinExistence type="predicted"/>
<dbReference type="EMBL" id="LNQE01000848">
    <property type="protein sequence ID" value="KUG24423.1"/>
    <property type="molecule type" value="Genomic_DNA"/>
</dbReference>